<dbReference type="GO" id="GO:0004497">
    <property type="term" value="F:monooxygenase activity"/>
    <property type="evidence" value="ECO:0007669"/>
    <property type="project" value="UniProtKB-KW"/>
</dbReference>
<keyword evidence="2 5" id="KW-0479">Metal-binding</keyword>
<keyword evidence="5" id="KW-0503">Monooxygenase</keyword>
<sequence>MRQGVDQEKSDDLFKAMHAAADLAGVAKSIAAKRTRRDLIATRWGAMPRSAALASRPSIERKEAVDNDVLPSGHTVRAGDSVLVSVYSMGRLVDVWGEDCREYRPERWLIDENGDGNYKVCHVPSYKFMSFNTGPRSCLGKKVAVATITPVVATLLWNFDVEVMAGHVVEPKLSVVMQMKNGFLVKV</sequence>
<dbReference type="SUPFAM" id="SSF48264">
    <property type="entry name" value="Cytochrome P450"/>
    <property type="match status" value="1"/>
</dbReference>
<dbReference type="GO" id="GO:0016705">
    <property type="term" value="F:oxidoreductase activity, acting on paired donors, with incorporation or reduction of molecular oxygen"/>
    <property type="evidence" value="ECO:0007669"/>
    <property type="project" value="InterPro"/>
</dbReference>
<keyword evidence="3 5" id="KW-0560">Oxidoreductase</keyword>
<dbReference type="Gene3D" id="1.10.630.10">
    <property type="entry name" value="Cytochrome P450"/>
    <property type="match status" value="1"/>
</dbReference>
<evidence type="ECO:0008006" key="8">
    <source>
        <dbReference type="Google" id="ProtNLM"/>
    </source>
</evidence>
<name>A0A0D9X604_9ORYZ</name>
<keyword evidence="5" id="KW-0349">Heme</keyword>
<evidence type="ECO:0000256" key="4">
    <source>
        <dbReference type="ARBA" id="ARBA00023004"/>
    </source>
</evidence>
<evidence type="ECO:0000256" key="2">
    <source>
        <dbReference type="ARBA" id="ARBA00022723"/>
    </source>
</evidence>
<reference evidence="6" key="3">
    <citation type="submission" date="2015-04" db="UniProtKB">
        <authorList>
            <consortium name="EnsemblPlants"/>
        </authorList>
    </citation>
    <scope>IDENTIFICATION</scope>
</reference>
<dbReference type="eggNOG" id="KOG0157">
    <property type="taxonomic scope" value="Eukaryota"/>
</dbReference>
<reference evidence="7" key="2">
    <citation type="submission" date="2013-12" db="EMBL/GenBank/DDBJ databases">
        <authorList>
            <person name="Yu Y."/>
            <person name="Lee S."/>
            <person name="de Baynast K."/>
            <person name="Wissotski M."/>
            <person name="Liu L."/>
            <person name="Talag J."/>
            <person name="Goicoechea J."/>
            <person name="Angelova A."/>
            <person name="Jetty R."/>
            <person name="Kudrna D."/>
            <person name="Golser W."/>
            <person name="Rivera L."/>
            <person name="Zhang J."/>
            <person name="Wing R."/>
        </authorList>
    </citation>
    <scope>NUCLEOTIDE SEQUENCE</scope>
</reference>
<dbReference type="InterPro" id="IPR001128">
    <property type="entry name" value="Cyt_P450"/>
</dbReference>
<comment type="similarity">
    <text evidence="1 5">Belongs to the cytochrome P450 family.</text>
</comment>
<dbReference type="InterPro" id="IPR017972">
    <property type="entry name" value="Cyt_P450_CS"/>
</dbReference>
<accession>A0A0D9X604</accession>
<dbReference type="Pfam" id="PF00067">
    <property type="entry name" value="p450"/>
    <property type="match status" value="1"/>
</dbReference>
<dbReference type="GO" id="GO:0006629">
    <property type="term" value="P:lipid metabolic process"/>
    <property type="evidence" value="ECO:0007669"/>
    <property type="project" value="UniProtKB-ARBA"/>
</dbReference>
<evidence type="ECO:0000313" key="7">
    <source>
        <dbReference type="Proteomes" id="UP000032180"/>
    </source>
</evidence>
<dbReference type="Proteomes" id="UP000032180">
    <property type="component" value="Chromosome 8"/>
</dbReference>
<dbReference type="STRING" id="77586.A0A0D9X604"/>
<dbReference type="GO" id="GO:0020037">
    <property type="term" value="F:heme binding"/>
    <property type="evidence" value="ECO:0007669"/>
    <property type="project" value="InterPro"/>
</dbReference>
<dbReference type="EnsemblPlants" id="LPERR08G07290.1">
    <property type="protein sequence ID" value="LPERR08G07290.1"/>
    <property type="gene ID" value="LPERR08G07290"/>
</dbReference>
<dbReference type="Gramene" id="LPERR08G07290.1">
    <property type="protein sequence ID" value="LPERR08G07290.1"/>
    <property type="gene ID" value="LPERR08G07290"/>
</dbReference>
<dbReference type="PROSITE" id="PS00086">
    <property type="entry name" value="CYTOCHROME_P450"/>
    <property type="match status" value="1"/>
</dbReference>
<proteinExistence type="inferred from homology"/>
<keyword evidence="7" id="KW-1185">Reference proteome</keyword>
<dbReference type="HOGENOM" id="CLU_1449678_0_0_1"/>
<dbReference type="GO" id="GO:0005506">
    <property type="term" value="F:iron ion binding"/>
    <property type="evidence" value="ECO:0007669"/>
    <property type="project" value="InterPro"/>
</dbReference>
<dbReference type="InterPro" id="IPR036396">
    <property type="entry name" value="Cyt_P450_sf"/>
</dbReference>
<dbReference type="AlphaFoldDB" id="A0A0D9X604"/>
<reference evidence="6 7" key="1">
    <citation type="submission" date="2012-08" db="EMBL/GenBank/DDBJ databases">
        <title>Oryza genome evolution.</title>
        <authorList>
            <person name="Wing R.A."/>
        </authorList>
    </citation>
    <scope>NUCLEOTIDE SEQUENCE</scope>
</reference>
<evidence type="ECO:0000256" key="5">
    <source>
        <dbReference type="RuleBase" id="RU000461"/>
    </source>
</evidence>
<organism evidence="6 7">
    <name type="scientific">Leersia perrieri</name>
    <dbReference type="NCBI Taxonomy" id="77586"/>
    <lineage>
        <taxon>Eukaryota</taxon>
        <taxon>Viridiplantae</taxon>
        <taxon>Streptophyta</taxon>
        <taxon>Embryophyta</taxon>
        <taxon>Tracheophyta</taxon>
        <taxon>Spermatophyta</taxon>
        <taxon>Magnoliopsida</taxon>
        <taxon>Liliopsida</taxon>
        <taxon>Poales</taxon>
        <taxon>Poaceae</taxon>
        <taxon>BOP clade</taxon>
        <taxon>Oryzoideae</taxon>
        <taxon>Oryzeae</taxon>
        <taxon>Oryzinae</taxon>
        <taxon>Leersia</taxon>
    </lineage>
</organism>
<dbReference type="PANTHER" id="PTHR24296">
    <property type="entry name" value="CYTOCHROME P450"/>
    <property type="match status" value="1"/>
</dbReference>
<keyword evidence="4 5" id="KW-0408">Iron</keyword>
<evidence type="ECO:0000256" key="1">
    <source>
        <dbReference type="ARBA" id="ARBA00010617"/>
    </source>
</evidence>
<evidence type="ECO:0000256" key="3">
    <source>
        <dbReference type="ARBA" id="ARBA00023002"/>
    </source>
</evidence>
<protein>
    <recommendedName>
        <fullName evidence="8">Cytochrome P450</fullName>
    </recommendedName>
</protein>
<evidence type="ECO:0000313" key="6">
    <source>
        <dbReference type="EnsemblPlants" id="LPERR08G07290.1"/>
    </source>
</evidence>